<dbReference type="AlphaFoldDB" id="A0A165YFE6"/>
<sequence>MASRLTESPLVNMPDGTESLAEISGNDTVLLMYPRSGFERDQWMMSLFAEERLTGSSEVAGKGSLPAIAVSFEGWWGWADGNGGLACVIGVVVRVIGVDGLNSNYIHCNLRAACRAVETRRAASAVAVRVSQRAKWSGNARRMKDDAVMHDEVPEPVRYTHTACAGAPWSRKTSHATDRRIKDPCEDSSPPWKPFGGMESGDAVRVGIQLCGAECICGTRMPTEISRLASSDEAWPKLQPVKRIHRELRRPITTSQLQQELRPPAIAIGKTMGRTSGRWRHSLLTKLRGAHEIQNGERGHTA</sequence>
<evidence type="ECO:0000313" key="3">
    <source>
        <dbReference type="Proteomes" id="UP000076532"/>
    </source>
</evidence>
<name>A0A165YFE6_9AGAM</name>
<reference evidence="2 3" key="1">
    <citation type="journal article" date="2016" name="Mol. Biol. Evol.">
        <title>Comparative Genomics of Early-Diverging Mushroom-Forming Fungi Provides Insights into the Origins of Lignocellulose Decay Capabilities.</title>
        <authorList>
            <person name="Nagy L.G."/>
            <person name="Riley R."/>
            <person name="Tritt A."/>
            <person name="Adam C."/>
            <person name="Daum C."/>
            <person name="Floudas D."/>
            <person name="Sun H."/>
            <person name="Yadav J.S."/>
            <person name="Pangilinan J."/>
            <person name="Larsson K.H."/>
            <person name="Matsuura K."/>
            <person name="Barry K."/>
            <person name="Labutti K."/>
            <person name="Kuo R."/>
            <person name="Ohm R.A."/>
            <person name="Bhattacharya S.S."/>
            <person name="Shirouzu T."/>
            <person name="Yoshinaga Y."/>
            <person name="Martin F.M."/>
            <person name="Grigoriev I.V."/>
            <person name="Hibbett D.S."/>
        </authorList>
    </citation>
    <scope>NUCLEOTIDE SEQUENCE [LARGE SCALE GENOMIC DNA]</scope>
    <source>
        <strain evidence="2 3">CBS 109695</strain>
    </source>
</reference>
<feature type="compositionally biased region" description="Basic and acidic residues" evidence="1">
    <location>
        <begin position="175"/>
        <end position="185"/>
    </location>
</feature>
<keyword evidence="3" id="KW-1185">Reference proteome</keyword>
<proteinExistence type="predicted"/>
<evidence type="ECO:0000313" key="2">
    <source>
        <dbReference type="EMBL" id="KZP09501.1"/>
    </source>
</evidence>
<protein>
    <submittedName>
        <fullName evidence="2">Uncharacterized protein</fullName>
    </submittedName>
</protein>
<evidence type="ECO:0000256" key="1">
    <source>
        <dbReference type="SAM" id="MobiDB-lite"/>
    </source>
</evidence>
<organism evidence="2 3">
    <name type="scientific">Athelia psychrophila</name>
    <dbReference type="NCBI Taxonomy" id="1759441"/>
    <lineage>
        <taxon>Eukaryota</taxon>
        <taxon>Fungi</taxon>
        <taxon>Dikarya</taxon>
        <taxon>Basidiomycota</taxon>
        <taxon>Agaricomycotina</taxon>
        <taxon>Agaricomycetes</taxon>
        <taxon>Agaricomycetidae</taxon>
        <taxon>Atheliales</taxon>
        <taxon>Atheliaceae</taxon>
        <taxon>Athelia</taxon>
    </lineage>
</organism>
<dbReference type="Proteomes" id="UP000076532">
    <property type="component" value="Unassembled WGS sequence"/>
</dbReference>
<gene>
    <name evidence="2" type="ORF">FIBSPDRAFT_900442</name>
</gene>
<accession>A0A165YFE6</accession>
<feature type="region of interest" description="Disordered" evidence="1">
    <location>
        <begin position="175"/>
        <end position="195"/>
    </location>
</feature>
<dbReference type="EMBL" id="KV417698">
    <property type="protein sequence ID" value="KZP09501.1"/>
    <property type="molecule type" value="Genomic_DNA"/>
</dbReference>